<dbReference type="Proteomes" id="UP000070133">
    <property type="component" value="Unassembled WGS sequence"/>
</dbReference>
<accession>A0A139H9X4</accession>
<evidence type="ECO:0000313" key="2">
    <source>
        <dbReference type="Proteomes" id="UP000070133"/>
    </source>
</evidence>
<organism evidence="1 2">
    <name type="scientific">Pseudocercospora eumusae</name>
    <dbReference type="NCBI Taxonomy" id="321146"/>
    <lineage>
        <taxon>Eukaryota</taxon>
        <taxon>Fungi</taxon>
        <taxon>Dikarya</taxon>
        <taxon>Ascomycota</taxon>
        <taxon>Pezizomycotina</taxon>
        <taxon>Dothideomycetes</taxon>
        <taxon>Dothideomycetidae</taxon>
        <taxon>Mycosphaerellales</taxon>
        <taxon>Mycosphaerellaceae</taxon>
        <taxon>Pseudocercospora</taxon>
    </lineage>
</organism>
<keyword evidence="2" id="KW-1185">Reference proteome</keyword>
<sequence length="115" mass="12933">MNFDPEQKEGVALRVLKHMMTELVRSPKFYNACAEESKTQALLQKENDNAMNQEPSEYAKALNEFAMHIAKANDEKSQDASNEEEDVAMEDAVEPIARNPTDVTTKVFPFLAPIS</sequence>
<proteinExistence type="predicted"/>
<comment type="caution">
    <text evidence="1">The sequence shown here is derived from an EMBL/GenBank/DDBJ whole genome shotgun (WGS) entry which is preliminary data.</text>
</comment>
<dbReference type="EMBL" id="LFZN01000096">
    <property type="protein sequence ID" value="KXS99223.1"/>
    <property type="molecule type" value="Genomic_DNA"/>
</dbReference>
<evidence type="ECO:0000313" key="1">
    <source>
        <dbReference type="EMBL" id="KXS99223.1"/>
    </source>
</evidence>
<dbReference type="AlphaFoldDB" id="A0A139H9X4"/>
<name>A0A139H9X4_9PEZI</name>
<gene>
    <name evidence="1" type="ORF">AC578_6884</name>
</gene>
<reference evidence="1 2" key="1">
    <citation type="submission" date="2015-07" db="EMBL/GenBank/DDBJ databases">
        <title>Comparative genomics of the Sigatoka disease complex on banana suggests a link between parallel evolutionary changes in Pseudocercospora fijiensis and Pseudocercospora eumusae and increased virulence on the banana host.</title>
        <authorList>
            <person name="Chang T.-C."/>
            <person name="Salvucci A."/>
            <person name="Crous P.W."/>
            <person name="Stergiopoulos I."/>
        </authorList>
    </citation>
    <scope>NUCLEOTIDE SEQUENCE [LARGE SCALE GENOMIC DNA]</scope>
    <source>
        <strain evidence="1 2">CBS 114824</strain>
    </source>
</reference>
<protein>
    <submittedName>
        <fullName evidence="1">Uncharacterized protein</fullName>
    </submittedName>
</protein>